<dbReference type="Pfam" id="PF14909">
    <property type="entry name" value="SPATA6"/>
    <property type="match status" value="1"/>
</dbReference>
<dbReference type="GO" id="GO:0120212">
    <property type="term" value="C:sperm head-tail coupling apparatus"/>
    <property type="evidence" value="ECO:0007669"/>
    <property type="project" value="InterPro"/>
</dbReference>
<dbReference type="CTD" id="36343536"/>
<evidence type="ECO:0000259" key="3">
    <source>
        <dbReference type="Pfam" id="PF14909"/>
    </source>
</evidence>
<proteinExistence type="inferred from homology"/>
<keyword evidence="5" id="KW-1185">Reference proteome</keyword>
<organism evidence="4 5">
    <name type="scientific">Echinococcus granulosus</name>
    <name type="common">Hydatid tapeworm</name>
    <dbReference type="NCBI Taxonomy" id="6210"/>
    <lineage>
        <taxon>Eukaryota</taxon>
        <taxon>Metazoa</taxon>
        <taxon>Spiralia</taxon>
        <taxon>Lophotrochozoa</taxon>
        <taxon>Platyhelminthes</taxon>
        <taxon>Cestoda</taxon>
        <taxon>Eucestoda</taxon>
        <taxon>Cyclophyllidea</taxon>
        <taxon>Taeniidae</taxon>
        <taxon>Echinococcus</taxon>
        <taxon>Echinococcus granulosus group</taxon>
    </lineage>
</organism>
<dbReference type="PANTHER" id="PTHR16435">
    <property type="entry name" value="SPERMATOGENESIS-ASSOCIATED PROTEIN 6 SPATA6"/>
    <property type="match status" value="1"/>
</dbReference>
<evidence type="ECO:0000313" key="5">
    <source>
        <dbReference type="Proteomes" id="UP000019149"/>
    </source>
</evidence>
<keyword evidence="2" id="KW-0597">Phosphoprotein</keyword>
<dbReference type="STRING" id="6210.W6U7Z3"/>
<sequence>MPTYLFEGTLVLRKVHSPGTYLHNRDDIFLYINIFDSIHFTKLSLPNFPLEVQESFSFEKRFFDTFSPYELCRKLEDIPVTIELRQMTEYFNSGKLLAYFDGNARDFFMPCPTLCSTIGNDRELLMIRTVDFPGVSPRVEFTTTTKISPGAYCPEKMMRRTKSYSSLHDIDLKAAQERRLQTSLDHSVVFSYQGRNYGRSPRRLLCEMHPSCQSWPLSSVAWQRICYRSAMNHRKCKRSSDLNRMRFLTVNKFVYLLHFLLTTMNYECRTSKLLVEVIWDKPQKSYEAIGVARRPSCREEEKASTTGVFASLARLEISNSRIVSFLNATGSCIASGNERWIIFAEVAVEPTHLAEILLSEMDMT</sequence>
<evidence type="ECO:0000313" key="4">
    <source>
        <dbReference type="EMBL" id="EUB57285.1"/>
    </source>
</evidence>
<dbReference type="KEGG" id="egl:EGR_07821"/>
<dbReference type="GO" id="GO:0032027">
    <property type="term" value="F:myosin light chain binding"/>
    <property type="evidence" value="ECO:0007669"/>
    <property type="project" value="InterPro"/>
</dbReference>
<evidence type="ECO:0000256" key="1">
    <source>
        <dbReference type="ARBA" id="ARBA00006215"/>
    </source>
</evidence>
<comment type="similarity">
    <text evidence="1">Belongs to the SPATA6 family.</text>
</comment>
<dbReference type="GO" id="GO:0007283">
    <property type="term" value="P:spermatogenesis"/>
    <property type="evidence" value="ECO:0007669"/>
    <property type="project" value="InterPro"/>
</dbReference>
<accession>W6U7Z3</accession>
<dbReference type="GeneID" id="36343536"/>
<dbReference type="PANTHER" id="PTHR16435:SF6">
    <property type="entry name" value="IP09370P"/>
    <property type="match status" value="1"/>
</dbReference>
<protein>
    <recommendedName>
        <fullName evidence="3">Spermatogenesis-associated protein 6 N-terminal domain-containing protein</fullName>
    </recommendedName>
</protein>
<dbReference type="InterPro" id="IPR032732">
    <property type="entry name" value="SPATA6_N"/>
</dbReference>
<feature type="domain" description="Spermatogenesis-associated protein 6 N-terminal" evidence="3">
    <location>
        <begin position="10"/>
        <end position="147"/>
    </location>
</feature>
<reference evidence="4 5" key="1">
    <citation type="journal article" date="2013" name="Nat. Genet.">
        <title>The genome of the hydatid tapeworm Echinococcus granulosus.</title>
        <authorList>
            <person name="Zheng H."/>
            <person name="Zhang W."/>
            <person name="Zhang L."/>
            <person name="Zhang Z."/>
            <person name="Li J."/>
            <person name="Lu G."/>
            <person name="Zhu Y."/>
            <person name="Wang Y."/>
            <person name="Huang Y."/>
            <person name="Liu J."/>
            <person name="Kang H."/>
            <person name="Chen J."/>
            <person name="Wang L."/>
            <person name="Chen A."/>
            <person name="Yu S."/>
            <person name="Gao Z."/>
            <person name="Jin L."/>
            <person name="Gu W."/>
            <person name="Wang Z."/>
            <person name="Zhao L."/>
            <person name="Shi B."/>
            <person name="Wen H."/>
            <person name="Lin R."/>
            <person name="Jones M.K."/>
            <person name="Brejova B."/>
            <person name="Vinar T."/>
            <person name="Zhao G."/>
            <person name="McManus D.P."/>
            <person name="Chen Z."/>
            <person name="Zhou Y."/>
            <person name="Wang S."/>
        </authorList>
    </citation>
    <scope>NUCLEOTIDE SEQUENCE [LARGE SCALE GENOMIC DNA]</scope>
</reference>
<evidence type="ECO:0000256" key="2">
    <source>
        <dbReference type="ARBA" id="ARBA00022553"/>
    </source>
</evidence>
<dbReference type="InterPro" id="IPR042769">
    <property type="entry name" value="SPATA6_fam"/>
</dbReference>
<dbReference type="OrthoDB" id="5963614at2759"/>
<name>W6U7Z3_ECHGR</name>
<dbReference type="RefSeq" id="XP_024348481.1">
    <property type="nucleotide sequence ID" value="XM_024497070.1"/>
</dbReference>
<comment type="caution">
    <text evidence="4">The sequence shown here is derived from an EMBL/GenBank/DDBJ whole genome shotgun (WGS) entry which is preliminary data.</text>
</comment>
<dbReference type="AlphaFoldDB" id="W6U7Z3"/>
<dbReference type="EMBL" id="APAU02000088">
    <property type="protein sequence ID" value="EUB57285.1"/>
    <property type="molecule type" value="Genomic_DNA"/>
</dbReference>
<dbReference type="Proteomes" id="UP000019149">
    <property type="component" value="Unassembled WGS sequence"/>
</dbReference>
<gene>
    <name evidence="4" type="ORF">EGR_07821</name>
</gene>